<name>A0ABQ4DQE9_9CELL</name>
<organism evidence="3 4">
    <name type="scientific">Cellulomonas phragmiteti</name>
    <dbReference type="NCBI Taxonomy" id="478780"/>
    <lineage>
        <taxon>Bacteria</taxon>
        <taxon>Bacillati</taxon>
        <taxon>Actinomycetota</taxon>
        <taxon>Actinomycetes</taxon>
        <taxon>Micrococcales</taxon>
        <taxon>Cellulomonadaceae</taxon>
        <taxon>Cellulomonas</taxon>
    </lineage>
</organism>
<accession>A0ABQ4DQE9</accession>
<evidence type="ECO:0008006" key="5">
    <source>
        <dbReference type="Google" id="ProtNLM"/>
    </source>
</evidence>
<keyword evidence="2" id="KW-1133">Transmembrane helix</keyword>
<dbReference type="RefSeq" id="WP_203675853.1">
    <property type="nucleotide sequence ID" value="NZ_BONP01000030.1"/>
</dbReference>
<dbReference type="PANTHER" id="PTHR34703">
    <property type="entry name" value="ANTIPORTER SUBUNIT MNHG2-RELATED"/>
    <property type="match status" value="1"/>
</dbReference>
<feature type="transmembrane region" description="Helical" evidence="2">
    <location>
        <begin position="67"/>
        <end position="89"/>
    </location>
</feature>
<reference evidence="3 4" key="1">
    <citation type="submission" date="2021-01" db="EMBL/GenBank/DDBJ databases">
        <title>Whole genome shotgun sequence of Cellulomonas phragmiteti NBRC 110785.</title>
        <authorList>
            <person name="Komaki H."/>
            <person name="Tamura T."/>
        </authorList>
    </citation>
    <scope>NUCLEOTIDE SEQUENCE [LARGE SCALE GENOMIC DNA]</scope>
    <source>
        <strain evidence="3 4">NBRC 110785</strain>
    </source>
</reference>
<keyword evidence="2" id="KW-0812">Transmembrane</keyword>
<dbReference type="PANTHER" id="PTHR34703:SF1">
    <property type="entry name" value="ANTIPORTER SUBUNIT MNHG2-RELATED"/>
    <property type="match status" value="1"/>
</dbReference>
<comment type="similarity">
    <text evidence="1">Belongs to the CPA3 antiporters (TC 2.A.63) subunit G family.</text>
</comment>
<evidence type="ECO:0000256" key="1">
    <source>
        <dbReference type="ARBA" id="ARBA00008404"/>
    </source>
</evidence>
<gene>
    <name evidence="3" type="ORF">Cph01nite_33290</name>
</gene>
<evidence type="ECO:0000313" key="4">
    <source>
        <dbReference type="Proteomes" id="UP000614741"/>
    </source>
</evidence>
<keyword evidence="2" id="KW-0472">Membrane</keyword>
<evidence type="ECO:0000256" key="2">
    <source>
        <dbReference type="SAM" id="Phobius"/>
    </source>
</evidence>
<feature type="transmembrane region" description="Helical" evidence="2">
    <location>
        <begin position="38"/>
        <end position="55"/>
    </location>
</feature>
<dbReference type="Pfam" id="PF03334">
    <property type="entry name" value="PhaG_MnhG_YufB"/>
    <property type="match status" value="1"/>
</dbReference>
<comment type="caution">
    <text evidence="3">The sequence shown here is derived from an EMBL/GenBank/DDBJ whole genome shotgun (WGS) entry which is preliminary data.</text>
</comment>
<protein>
    <recommendedName>
        <fullName evidence="5">Sodium:proton antiporter</fullName>
    </recommendedName>
</protein>
<proteinExistence type="inferred from homology"/>
<feature type="transmembrane region" description="Helical" evidence="2">
    <location>
        <begin position="6"/>
        <end position="26"/>
    </location>
</feature>
<dbReference type="EMBL" id="BONP01000030">
    <property type="protein sequence ID" value="GIG41567.1"/>
    <property type="molecule type" value="Genomic_DNA"/>
</dbReference>
<evidence type="ECO:0000313" key="3">
    <source>
        <dbReference type="EMBL" id="GIG41567.1"/>
    </source>
</evidence>
<sequence length="112" mass="11124">MILQLMGDVLAVIGAAVFVVAAIGLWRFRDPYARISSVATAAGVGVVLVTVGAALSDPEVGTVTKVVLAVALQLVTSAVGGIAIARAAVESGHVFAAGTDTEGVDGLPEQVP</sequence>
<keyword evidence="4" id="KW-1185">Reference proteome</keyword>
<dbReference type="InterPro" id="IPR005133">
    <property type="entry name" value="PhaG_MnhG_YufB"/>
</dbReference>
<dbReference type="Proteomes" id="UP000614741">
    <property type="component" value="Unassembled WGS sequence"/>
</dbReference>